<gene>
    <name evidence="1" type="ORF">K2U94_16905</name>
</gene>
<proteinExistence type="predicted"/>
<comment type="caution">
    <text evidence="1">The sequence shown here is derived from an EMBL/GenBank/DDBJ whole genome shotgun (WGS) entry which is preliminary data.</text>
</comment>
<organism evidence="1 2">
    <name type="scientific">Candidatus Rhodoblastus alkanivorans</name>
    <dbReference type="NCBI Taxonomy" id="2954117"/>
    <lineage>
        <taxon>Bacteria</taxon>
        <taxon>Pseudomonadati</taxon>
        <taxon>Pseudomonadota</taxon>
        <taxon>Alphaproteobacteria</taxon>
        <taxon>Hyphomicrobiales</taxon>
        <taxon>Rhodoblastaceae</taxon>
        <taxon>Rhodoblastus</taxon>
    </lineage>
</organism>
<accession>A0ABS9ZB41</accession>
<sequence>MARYSFLLRKIDGATVFKRTMDCEDVADAWQAIGEIARQTDPEAGESIIVRDERGELVVFVGIASARVLAA</sequence>
<dbReference type="RefSeq" id="WP_243068317.1">
    <property type="nucleotide sequence ID" value="NZ_JAIVFK010000001.1"/>
</dbReference>
<dbReference type="EMBL" id="JAIVFP010000001">
    <property type="protein sequence ID" value="MCI4684422.1"/>
    <property type="molecule type" value="Genomic_DNA"/>
</dbReference>
<evidence type="ECO:0000313" key="1">
    <source>
        <dbReference type="EMBL" id="MCI4684422.1"/>
    </source>
</evidence>
<evidence type="ECO:0000313" key="2">
    <source>
        <dbReference type="Proteomes" id="UP001139104"/>
    </source>
</evidence>
<dbReference type="Proteomes" id="UP001139104">
    <property type="component" value="Unassembled WGS sequence"/>
</dbReference>
<keyword evidence="2" id="KW-1185">Reference proteome</keyword>
<reference evidence="1" key="1">
    <citation type="journal article" date="2022" name="ISME J.">
        <title>Identification of active gaseous-alkane degraders at natural gas seeps.</title>
        <authorList>
            <person name="Farhan Ul Haque M."/>
            <person name="Hernandez M."/>
            <person name="Crombie A.T."/>
            <person name="Murrell J.C."/>
        </authorList>
    </citation>
    <scope>NUCLEOTIDE SEQUENCE</scope>
    <source>
        <strain evidence="1">PC2</strain>
    </source>
</reference>
<protein>
    <submittedName>
        <fullName evidence="1">Uncharacterized protein</fullName>
    </submittedName>
</protein>
<name>A0ABS9ZB41_9HYPH</name>